<reference evidence="2 4" key="1">
    <citation type="journal article" date="2024" name="J Genomics">
        <title>Draft genome sequencing and assembly of Favolaschia claudopus CIRM-BRFM 2984 isolated from oak limbs.</title>
        <authorList>
            <person name="Navarro D."/>
            <person name="Drula E."/>
            <person name="Chaduli D."/>
            <person name="Cazenave R."/>
            <person name="Ahrendt S."/>
            <person name="Wang J."/>
            <person name="Lipzen A."/>
            <person name="Daum C."/>
            <person name="Barry K."/>
            <person name="Grigoriev I.V."/>
            <person name="Favel A."/>
            <person name="Rosso M.N."/>
            <person name="Martin F."/>
        </authorList>
    </citation>
    <scope>NUCLEOTIDE SEQUENCE [LARGE SCALE GENOMIC DNA]</scope>
    <source>
        <strain evidence="2 4">CIRM-BRFM 2984</strain>
    </source>
</reference>
<organism evidence="2 4">
    <name type="scientific">Favolaschia claudopus</name>
    <dbReference type="NCBI Taxonomy" id="2862362"/>
    <lineage>
        <taxon>Eukaryota</taxon>
        <taxon>Fungi</taxon>
        <taxon>Dikarya</taxon>
        <taxon>Basidiomycota</taxon>
        <taxon>Agaricomycotina</taxon>
        <taxon>Agaricomycetes</taxon>
        <taxon>Agaricomycetidae</taxon>
        <taxon>Agaricales</taxon>
        <taxon>Marasmiineae</taxon>
        <taxon>Mycenaceae</taxon>
        <taxon>Favolaschia</taxon>
    </lineage>
</organism>
<feature type="non-terminal residue" evidence="2">
    <location>
        <position position="1"/>
    </location>
</feature>
<dbReference type="EMBL" id="JAWWNJ010000052">
    <property type="protein sequence ID" value="KAK7015972.1"/>
    <property type="molecule type" value="Genomic_DNA"/>
</dbReference>
<dbReference type="EMBL" id="JAWWNJ010000018">
    <property type="protein sequence ID" value="KAK7037101.1"/>
    <property type="molecule type" value="Genomic_DNA"/>
</dbReference>
<evidence type="ECO:0000256" key="1">
    <source>
        <dbReference type="SAM" id="MobiDB-lite"/>
    </source>
</evidence>
<gene>
    <name evidence="3" type="ORF">R3P38DRAFT_3481097</name>
    <name evidence="2" type="ORF">R3P38DRAFT_3569508</name>
</gene>
<protein>
    <submittedName>
        <fullName evidence="2">Uncharacterized protein</fullName>
    </submittedName>
</protein>
<proteinExistence type="predicted"/>
<accession>A0AAW0AT02</accession>
<evidence type="ECO:0000313" key="3">
    <source>
        <dbReference type="EMBL" id="KAK7037101.1"/>
    </source>
</evidence>
<feature type="compositionally biased region" description="Low complexity" evidence="1">
    <location>
        <begin position="197"/>
        <end position="207"/>
    </location>
</feature>
<dbReference type="Proteomes" id="UP001362999">
    <property type="component" value="Unassembled WGS sequence"/>
</dbReference>
<dbReference type="AlphaFoldDB" id="A0AAW0AT02"/>
<evidence type="ECO:0000313" key="4">
    <source>
        <dbReference type="Proteomes" id="UP001362999"/>
    </source>
</evidence>
<sequence>MDWNGHQTAAEFSIPGGLNMESIPVHEISCTIAVVSDPAGQPKTYMAESLSVIGPLITERNGVLAVTASALVALMRTALGEPYLAHGVPSIVVAALHSPHVLQAATSRVPFFGEDWQTTSYGFHSFPPICPAAATLEAPGTDRRQLVFAIDMEHPKTLQYVQTWSVRFDNPEFFKSHFVLALWFPQHSLSAVPARLSSAPSSRSTSPGAVSGLASSPLHRTNSLSQLSTSEYSLSPVSENPPTHFRDLLLPTTSFTDACTVLGISTHDIEKAKTRTRGLIGLIQQWDATAQILAKFCVSHSRPQYHFSGGLEVTYTFVLSNLEWSENYFTKKNRWFMDAVAMSTRSWPAEKIPGAAISLHHEIMLIHYIAENTNDWDSYMVWQAICFIWKAGGPAQTGIVPSKASQDPVEKRAAELTQGSLEEHLKLMSGILG</sequence>
<feature type="region of interest" description="Disordered" evidence="1">
    <location>
        <begin position="197"/>
        <end position="217"/>
    </location>
</feature>
<evidence type="ECO:0000313" key="2">
    <source>
        <dbReference type="EMBL" id="KAK7015972.1"/>
    </source>
</evidence>
<comment type="caution">
    <text evidence="2">The sequence shown here is derived from an EMBL/GenBank/DDBJ whole genome shotgun (WGS) entry which is preliminary data.</text>
</comment>
<name>A0AAW0AT02_9AGAR</name>
<keyword evidence="4" id="KW-1185">Reference proteome</keyword>